<protein>
    <submittedName>
        <fullName evidence="1">Uncharacterized protein</fullName>
    </submittedName>
</protein>
<gene>
    <name evidence="1" type="ORF">BJ138DRAFT_1117870</name>
</gene>
<name>A0ACB7ZZI2_9AGAM</name>
<reference evidence="1" key="1">
    <citation type="journal article" date="2021" name="New Phytol.">
        <title>Evolutionary innovations through gain and loss of genes in the ectomycorrhizal Boletales.</title>
        <authorList>
            <person name="Wu G."/>
            <person name="Miyauchi S."/>
            <person name="Morin E."/>
            <person name="Kuo A."/>
            <person name="Drula E."/>
            <person name="Varga T."/>
            <person name="Kohler A."/>
            <person name="Feng B."/>
            <person name="Cao Y."/>
            <person name="Lipzen A."/>
            <person name="Daum C."/>
            <person name="Hundley H."/>
            <person name="Pangilinan J."/>
            <person name="Johnson J."/>
            <person name="Barry K."/>
            <person name="LaButti K."/>
            <person name="Ng V."/>
            <person name="Ahrendt S."/>
            <person name="Min B."/>
            <person name="Choi I.G."/>
            <person name="Park H."/>
            <person name="Plett J.M."/>
            <person name="Magnuson J."/>
            <person name="Spatafora J.W."/>
            <person name="Nagy L.G."/>
            <person name="Henrissat B."/>
            <person name="Grigoriev I.V."/>
            <person name="Yang Z.L."/>
            <person name="Xu J."/>
            <person name="Martin F.M."/>
        </authorList>
    </citation>
    <scope>NUCLEOTIDE SEQUENCE</scope>
    <source>
        <strain evidence="1">ATCC 28755</strain>
    </source>
</reference>
<organism evidence="1 2">
    <name type="scientific">Hygrophoropsis aurantiaca</name>
    <dbReference type="NCBI Taxonomy" id="72124"/>
    <lineage>
        <taxon>Eukaryota</taxon>
        <taxon>Fungi</taxon>
        <taxon>Dikarya</taxon>
        <taxon>Basidiomycota</taxon>
        <taxon>Agaricomycotina</taxon>
        <taxon>Agaricomycetes</taxon>
        <taxon>Agaricomycetidae</taxon>
        <taxon>Boletales</taxon>
        <taxon>Coniophorineae</taxon>
        <taxon>Hygrophoropsidaceae</taxon>
        <taxon>Hygrophoropsis</taxon>
    </lineage>
</organism>
<evidence type="ECO:0000313" key="1">
    <source>
        <dbReference type="EMBL" id="KAH7906108.1"/>
    </source>
</evidence>
<dbReference type="EMBL" id="MU268068">
    <property type="protein sequence ID" value="KAH7906108.1"/>
    <property type="molecule type" value="Genomic_DNA"/>
</dbReference>
<accession>A0ACB7ZZI2</accession>
<proteinExistence type="predicted"/>
<keyword evidence="2" id="KW-1185">Reference proteome</keyword>
<evidence type="ECO:0000313" key="2">
    <source>
        <dbReference type="Proteomes" id="UP000790377"/>
    </source>
</evidence>
<sequence>MANLEPETMGRSRIFKRARIPNTIGTMDFETWTPSFLRDKTLSLSVTILKSSLKQISTTSPHPLTSQAASIAPAMTPVLLQTLSQSLNSGSFFDTKFILCSRRKTSDYLGATQIVYAQADVLEAVSPNLALDEMATREDKLFLGPSSTPEGRLMEIVEEYEYESDSDLDDSEDRNIGVSEPTETIPMPIEPPTNIANIIYVKDTAYKTWRALVYYCYTGQIAFLPLKSSNNVERESPSADGEDNRCSPKSMYSLAHKLGINTLEASALAAIEEHLSQSNVLDELFSKFTSKYPAIQEMEMRILMENRTQPEVTQAFPGMIQKIFQGQMPHAEKVQSDVMQKLLHLN</sequence>
<dbReference type="Proteomes" id="UP000790377">
    <property type="component" value="Unassembled WGS sequence"/>
</dbReference>
<comment type="caution">
    <text evidence="1">The sequence shown here is derived from an EMBL/GenBank/DDBJ whole genome shotgun (WGS) entry which is preliminary data.</text>
</comment>